<evidence type="ECO:0000313" key="3">
    <source>
        <dbReference type="WBParaSite" id="HCON_00121435-00001"/>
    </source>
</evidence>
<accession>A0A7I4YQK0</accession>
<name>A0A7I4YQK0_HAECO</name>
<protein>
    <submittedName>
        <fullName evidence="3">Uncharacterized protein</fullName>
    </submittedName>
</protein>
<dbReference type="Proteomes" id="UP000025227">
    <property type="component" value="Unplaced"/>
</dbReference>
<feature type="transmembrane region" description="Helical" evidence="1">
    <location>
        <begin position="51"/>
        <end position="77"/>
    </location>
</feature>
<dbReference type="WBParaSite" id="HCON_00121435-00001">
    <property type="protein sequence ID" value="HCON_00121435-00001"/>
    <property type="gene ID" value="HCON_00121435"/>
</dbReference>
<dbReference type="AlphaFoldDB" id="A0A7I4YQK0"/>
<evidence type="ECO:0000256" key="1">
    <source>
        <dbReference type="SAM" id="Phobius"/>
    </source>
</evidence>
<organism evidence="2 3">
    <name type="scientific">Haemonchus contortus</name>
    <name type="common">Barber pole worm</name>
    <dbReference type="NCBI Taxonomy" id="6289"/>
    <lineage>
        <taxon>Eukaryota</taxon>
        <taxon>Metazoa</taxon>
        <taxon>Ecdysozoa</taxon>
        <taxon>Nematoda</taxon>
        <taxon>Chromadorea</taxon>
        <taxon>Rhabditida</taxon>
        <taxon>Rhabditina</taxon>
        <taxon>Rhabditomorpha</taxon>
        <taxon>Strongyloidea</taxon>
        <taxon>Trichostrongylidae</taxon>
        <taxon>Haemonchus</taxon>
    </lineage>
</organism>
<keyword evidence="1" id="KW-0472">Membrane</keyword>
<keyword evidence="2" id="KW-1185">Reference proteome</keyword>
<keyword evidence="1" id="KW-0812">Transmembrane</keyword>
<proteinExistence type="predicted"/>
<feature type="transmembrane region" description="Helical" evidence="1">
    <location>
        <begin position="122"/>
        <end position="141"/>
    </location>
</feature>
<feature type="transmembrane region" description="Helical" evidence="1">
    <location>
        <begin position="84"/>
        <end position="107"/>
    </location>
</feature>
<evidence type="ECO:0000313" key="2">
    <source>
        <dbReference type="Proteomes" id="UP000025227"/>
    </source>
</evidence>
<keyword evidence="1" id="KW-1133">Transmembrane helix</keyword>
<sequence length="177" mass="19690">MAFASLHSQLLFILLVSYFNLCFFILIAGLKDFDFGGAEKTLRQLEEDLEAVKVLVSLCLHAVSIVCILVCIGLLYTKKKESSIVILAILAFVLFFNIVAAILLFIFHGKENKDKDALNDCGFLSTAMILVVAGIGVLFVVRPPSLEHNKPREQQIIPLQNQGVPQHGDNEYFDPPR</sequence>
<reference evidence="3" key="1">
    <citation type="submission" date="2020-12" db="UniProtKB">
        <authorList>
            <consortium name="WormBaseParasite"/>
        </authorList>
    </citation>
    <scope>IDENTIFICATION</scope>
    <source>
        <strain evidence="3">MHco3</strain>
    </source>
</reference>
<feature type="transmembrane region" description="Helical" evidence="1">
    <location>
        <begin position="12"/>
        <end position="31"/>
    </location>
</feature>